<accession>A0ABS4J8P4</accession>
<proteinExistence type="predicted"/>
<dbReference type="EMBL" id="JAGGLB010000046">
    <property type="protein sequence ID" value="MBP1996217.1"/>
    <property type="molecule type" value="Genomic_DNA"/>
</dbReference>
<evidence type="ECO:0000313" key="2">
    <source>
        <dbReference type="Proteomes" id="UP001519287"/>
    </source>
</evidence>
<gene>
    <name evidence="1" type="ORF">J2Z66_007863</name>
</gene>
<reference evidence="1 2" key="1">
    <citation type="submission" date="2021-03" db="EMBL/GenBank/DDBJ databases">
        <title>Genomic Encyclopedia of Type Strains, Phase IV (KMG-IV): sequencing the most valuable type-strain genomes for metagenomic binning, comparative biology and taxonomic classification.</title>
        <authorList>
            <person name="Goeker M."/>
        </authorList>
    </citation>
    <scope>NUCLEOTIDE SEQUENCE [LARGE SCALE GENOMIC DNA]</scope>
    <source>
        <strain evidence="1 2">DSM 26048</strain>
    </source>
</reference>
<comment type="caution">
    <text evidence="1">The sequence shown here is derived from an EMBL/GenBank/DDBJ whole genome shotgun (WGS) entry which is preliminary data.</text>
</comment>
<name>A0ABS4J8P4_9BACL</name>
<organism evidence="1 2">
    <name type="scientific">Paenibacillus eucommiae</name>
    <dbReference type="NCBI Taxonomy" id="1355755"/>
    <lineage>
        <taxon>Bacteria</taxon>
        <taxon>Bacillati</taxon>
        <taxon>Bacillota</taxon>
        <taxon>Bacilli</taxon>
        <taxon>Bacillales</taxon>
        <taxon>Paenibacillaceae</taxon>
        <taxon>Paenibacillus</taxon>
    </lineage>
</organism>
<dbReference type="Proteomes" id="UP001519287">
    <property type="component" value="Unassembled WGS sequence"/>
</dbReference>
<keyword evidence="2" id="KW-1185">Reference proteome</keyword>
<sequence length="49" mass="5807">MDDFTRSQVTIQIQYMENMIMIGGGSHEFTIEYFSIFVTMINKKNINLR</sequence>
<evidence type="ECO:0000313" key="1">
    <source>
        <dbReference type="EMBL" id="MBP1996217.1"/>
    </source>
</evidence>
<protein>
    <submittedName>
        <fullName evidence="1">Uncharacterized protein</fullName>
    </submittedName>
</protein>